<dbReference type="OrthoDB" id="9775090at2"/>
<protein>
    <submittedName>
        <fullName evidence="9">Acyl-CoA dehydrogenase</fullName>
    </submittedName>
</protein>
<dbReference type="InterPro" id="IPR046373">
    <property type="entry name" value="Acyl-CoA_Oxase/DH_mid-dom_sf"/>
</dbReference>
<dbReference type="GO" id="GO:0003995">
    <property type="term" value="F:acyl-CoA dehydrogenase activity"/>
    <property type="evidence" value="ECO:0007669"/>
    <property type="project" value="TreeGrafter"/>
</dbReference>
<dbReference type="InterPro" id="IPR013786">
    <property type="entry name" value="AcylCoA_DH/ox_N"/>
</dbReference>
<dbReference type="InterPro" id="IPR036250">
    <property type="entry name" value="AcylCo_DH-like_C"/>
</dbReference>
<evidence type="ECO:0000259" key="6">
    <source>
        <dbReference type="Pfam" id="PF00441"/>
    </source>
</evidence>
<feature type="domain" description="Acyl-CoA oxidase/dehydrogenase middle" evidence="7">
    <location>
        <begin position="123"/>
        <end position="219"/>
    </location>
</feature>
<feature type="domain" description="Acyl-CoA dehydrogenase/oxidase N-terminal" evidence="8">
    <location>
        <begin position="6"/>
        <end position="119"/>
    </location>
</feature>
<proteinExistence type="inferred from homology"/>
<keyword evidence="4 5" id="KW-0274">FAD</keyword>
<keyword evidence="3 5" id="KW-0285">Flavoprotein</keyword>
<evidence type="ECO:0000256" key="1">
    <source>
        <dbReference type="ARBA" id="ARBA00001974"/>
    </source>
</evidence>
<dbReference type="Gene3D" id="1.10.540.10">
    <property type="entry name" value="Acyl-CoA dehydrogenase/oxidase, N-terminal domain"/>
    <property type="match status" value="1"/>
</dbReference>
<organism evidence="9 10">
    <name type="scientific">Pseudooceanicola atlanticus</name>
    <dbReference type="NCBI Taxonomy" id="1461694"/>
    <lineage>
        <taxon>Bacteria</taxon>
        <taxon>Pseudomonadati</taxon>
        <taxon>Pseudomonadota</taxon>
        <taxon>Alphaproteobacteria</taxon>
        <taxon>Rhodobacterales</taxon>
        <taxon>Paracoccaceae</taxon>
        <taxon>Pseudooceanicola</taxon>
    </lineage>
</organism>
<dbReference type="PANTHER" id="PTHR43884">
    <property type="entry name" value="ACYL-COA DEHYDROGENASE"/>
    <property type="match status" value="1"/>
</dbReference>
<dbReference type="AlphaFoldDB" id="A0A0A0EAT6"/>
<dbReference type="Proteomes" id="UP000030004">
    <property type="component" value="Unassembled WGS sequence"/>
</dbReference>
<evidence type="ECO:0000256" key="4">
    <source>
        <dbReference type="ARBA" id="ARBA00022827"/>
    </source>
</evidence>
<dbReference type="Gene3D" id="1.20.140.10">
    <property type="entry name" value="Butyryl-CoA Dehydrogenase, subunit A, domain 3"/>
    <property type="match status" value="1"/>
</dbReference>
<dbReference type="InterPro" id="IPR006091">
    <property type="entry name" value="Acyl-CoA_Oxase/DH_mid-dom"/>
</dbReference>
<dbReference type="InterPro" id="IPR009075">
    <property type="entry name" value="AcylCo_DH/oxidase_C"/>
</dbReference>
<evidence type="ECO:0000256" key="5">
    <source>
        <dbReference type="RuleBase" id="RU362125"/>
    </source>
</evidence>
<gene>
    <name evidence="9" type="ORF">ATO9_19210</name>
</gene>
<dbReference type="EMBL" id="AQQX01000012">
    <property type="protein sequence ID" value="KGM47320.1"/>
    <property type="molecule type" value="Genomic_DNA"/>
</dbReference>
<dbReference type="FunFam" id="1.20.140.10:FF:000012">
    <property type="entry name" value="Acyl-CoA dehydrogenase fadE12"/>
    <property type="match status" value="1"/>
</dbReference>
<accession>A0A0A0EAT6</accession>
<dbReference type="InterPro" id="IPR009100">
    <property type="entry name" value="AcylCoA_DH/oxidase_NM_dom_sf"/>
</dbReference>
<dbReference type="Pfam" id="PF00441">
    <property type="entry name" value="Acyl-CoA_dh_1"/>
    <property type="match status" value="1"/>
</dbReference>
<dbReference type="GO" id="GO:0050660">
    <property type="term" value="F:flavin adenine dinucleotide binding"/>
    <property type="evidence" value="ECO:0007669"/>
    <property type="project" value="InterPro"/>
</dbReference>
<comment type="similarity">
    <text evidence="2 5">Belongs to the acyl-CoA dehydrogenase family.</text>
</comment>
<dbReference type="Pfam" id="PF02770">
    <property type="entry name" value="Acyl-CoA_dh_M"/>
    <property type="match status" value="1"/>
</dbReference>
<feature type="domain" description="Acyl-CoA dehydrogenase/oxidase C-terminal" evidence="6">
    <location>
        <begin position="233"/>
        <end position="381"/>
    </location>
</feature>
<evidence type="ECO:0000256" key="2">
    <source>
        <dbReference type="ARBA" id="ARBA00009347"/>
    </source>
</evidence>
<comment type="cofactor">
    <cofactor evidence="1 5">
        <name>FAD</name>
        <dbReference type="ChEBI" id="CHEBI:57692"/>
    </cofactor>
</comment>
<evidence type="ECO:0000256" key="3">
    <source>
        <dbReference type="ARBA" id="ARBA00022630"/>
    </source>
</evidence>
<name>A0A0A0EAT6_9RHOB</name>
<comment type="caution">
    <text evidence="9">The sequence shown here is derived from an EMBL/GenBank/DDBJ whole genome shotgun (WGS) entry which is preliminary data.</text>
</comment>
<dbReference type="FunFam" id="2.40.110.10:FF:000014">
    <property type="entry name" value="Probable acyl-CoA dehydrogenase"/>
    <property type="match status" value="1"/>
</dbReference>
<evidence type="ECO:0000259" key="7">
    <source>
        <dbReference type="Pfam" id="PF02770"/>
    </source>
</evidence>
<evidence type="ECO:0000313" key="9">
    <source>
        <dbReference type="EMBL" id="KGM47320.1"/>
    </source>
</evidence>
<evidence type="ECO:0000313" key="10">
    <source>
        <dbReference type="Proteomes" id="UP000030004"/>
    </source>
</evidence>
<dbReference type="SUPFAM" id="SSF47203">
    <property type="entry name" value="Acyl-CoA dehydrogenase C-terminal domain-like"/>
    <property type="match status" value="1"/>
</dbReference>
<dbReference type="STRING" id="1461694.ATO9_19210"/>
<keyword evidence="5" id="KW-0560">Oxidoreductase</keyword>
<evidence type="ECO:0000259" key="8">
    <source>
        <dbReference type="Pfam" id="PF02771"/>
    </source>
</evidence>
<dbReference type="eggNOG" id="COG1960">
    <property type="taxonomic scope" value="Bacteria"/>
</dbReference>
<dbReference type="Pfam" id="PF02771">
    <property type="entry name" value="Acyl-CoA_dh_N"/>
    <property type="match status" value="1"/>
</dbReference>
<sequence>MTFRLTADQQEIRDQILRICAGFDDDYWLDRDRNGGFPHDLHRAMADGGWLGIAMPEVVGGAGLGITEATIMMQAIAESGAGASGASAIHMNIFGLNPVVKFGTDEQRARMLGPLIAGDEKACFAVTEPTIGLDTTKLKTMAVRQGDRYVVHGQKVWISTAQVADKMLLLARTTRLEDVSSPTEGLSLFYTDLDRNFVDVREIEKMGRKAVDSNEVFIDGLPIPAEDLIGEEGKGFRQILHGLNPERILVAGECIGIARNALARAAHYANERVIFDRPIGQNQGVQHPLAKAWARVESANLMVMHAAALYDAGEPCGVEANAAKLLAADAAVEATEAAQITFGGFGYAKEYHVERLVREALLFRIVPVTPQMLLSFIAEKALGLPKSY</sequence>
<dbReference type="RefSeq" id="WP_043753107.1">
    <property type="nucleotide sequence ID" value="NZ_AQQX01000012.1"/>
</dbReference>
<keyword evidence="10" id="KW-1185">Reference proteome</keyword>
<dbReference type="PANTHER" id="PTHR43884:SF12">
    <property type="entry name" value="ISOVALERYL-COA DEHYDROGENASE, MITOCHONDRIAL-RELATED"/>
    <property type="match status" value="1"/>
</dbReference>
<dbReference type="SUPFAM" id="SSF56645">
    <property type="entry name" value="Acyl-CoA dehydrogenase NM domain-like"/>
    <property type="match status" value="1"/>
</dbReference>
<dbReference type="Gene3D" id="2.40.110.10">
    <property type="entry name" value="Butyryl-CoA Dehydrogenase, subunit A, domain 2"/>
    <property type="match status" value="1"/>
</dbReference>
<dbReference type="InterPro" id="IPR037069">
    <property type="entry name" value="AcylCoA_DH/ox_N_sf"/>
</dbReference>
<reference evidence="9 10" key="1">
    <citation type="journal article" date="2015" name="Antonie Van Leeuwenhoek">
        <title>Pseudooceanicola atlanticus gen. nov. sp. nov., isolated from surface seawater of the Atlantic Ocean and reclassification of Oceanicola batsensis, Oceanicola marinus, Oceanicola nitratireducens, Oceanicola nanhaiensis, Oceanicola antarcticus and Oceanicola flagellatus, as Pseudooceanicola batsensis comb. nov., Pseudooceanicola marinus comb. nov., Pseudooceanicola nitratireducens comb. nov., Pseudooceanicola nanhaiensis comb. nov., Pseudooceanicola antarcticus comb. nov., and Pseudooceanicola flagellatus comb. nov.</title>
        <authorList>
            <person name="Lai Q."/>
            <person name="Li G."/>
            <person name="Liu X."/>
            <person name="Du Y."/>
            <person name="Sun F."/>
            <person name="Shao Z."/>
        </authorList>
    </citation>
    <scope>NUCLEOTIDE SEQUENCE [LARGE SCALE GENOMIC DNA]</scope>
    <source>
        <strain evidence="9 10">22II-s11g</strain>
    </source>
</reference>